<feature type="domain" description="Pyrroline-5-carboxylate reductase catalytic N-terminal" evidence="2">
    <location>
        <begin position="3"/>
        <end position="93"/>
    </location>
</feature>
<evidence type="ECO:0000256" key="1">
    <source>
        <dbReference type="ARBA" id="ARBA00023002"/>
    </source>
</evidence>
<accession>A7NQ16</accession>
<dbReference type="Proteomes" id="UP000000263">
    <property type="component" value="Chromosome"/>
</dbReference>
<dbReference type="OrthoDB" id="9786864at2"/>
<dbReference type="AlphaFoldDB" id="A7NQ16"/>
<dbReference type="RefSeq" id="WP_012122085.1">
    <property type="nucleotide sequence ID" value="NC_009767.1"/>
</dbReference>
<dbReference type="eggNOG" id="COG2085">
    <property type="taxonomic scope" value="Bacteria"/>
</dbReference>
<dbReference type="STRING" id="383372.Rcas_3613"/>
<keyword evidence="1" id="KW-0560">Oxidoreductase</keyword>
<dbReference type="SUPFAM" id="SSF51735">
    <property type="entry name" value="NAD(P)-binding Rossmann-fold domains"/>
    <property type="match status" value="1"/>
</dbReference>
<gene>
    <name evidence="3" type="ordered locus">Rcas_3613</name>
</gene>
<dbReference type="InterPro" id="IPR028939">
    <property type="entry name" value="P5C_Rdtase_cat_N"/>
</dbReference>
<evidence type="ECO:0000259" key="2">
    <source>
        <dbReference type="Pfam" id="PF03807"/>
    </source>
</evidence>
<reference evidence="3 4" key="1">
    <citation type="submission" date="2007-08" db="EMBL/GenBank/DDBJ databases">
        <title>Complete sequence of Roseiflexus castenholzii DSM 13941.</title>
        <authorList>
            <consortium name="US DOE Joint Genome Institute"/>
            <person name="Copeland A."/>
            <person name="Lucas S."/>
            <person name="Lapidus A."/>
            <person name="Barry K."/>
            <person name="Glavina del Rio T."/>
            <person name="Dalin E."/>
            <person name="Tice H."/>
            <person name="Pitluck S."/>
            <person name="Thompson L.S."/>
            <person name="Brettin T."/>
            <person name="Bruce D."/>
            <person name="Detter J.C."/>
            <person name="Han C."/>
            <person name="Tapia R."/>
            <person name="Schmutz J."/>
            <person name="Larimer F."/>
            <person name="Land M."/>
            <person name="Hauser L."/>
            <person name="Kyrpides N."/>
            <person name="Mikhailova N."/>
            <person name="Bryant D.A."/>
            <person name="Hanada S."/>
            <person name="Tsukatani Y."/>
            <person name="Richardson P."/>
        </authorList>
    </citation>
    <scope>NUCLEOTIDE SEQUENCE [LARGE SCALE GENOMIC DNA]</scope>
    <source>
        <strain evidence="4">DSM 13941 / HLO8</strain>
    </source>
</reference>
<sequence>MTTIALIGTGRMARGLGAGWVRAGHRIIFGSRVPDEKTDLIAALPAARVTTYADALEESAIVVLTLPYPDVAPFCRAHAAALRERLVIDISNPFDHLPDNRVAGAEVTRDAIGPGARVVAAFKTNFAATLLAPLNVDGVQRDVLFAGDDEEDKRIVAGLIADLGFRPVDCGVLHNARILDGMVPLIIELDRRYGGAWQTSWKLLP</sequence>
<dbReference type="EMBL" id="CP000804">
    <property type="protein sequence ID" value="ABU59662.1"/>
    <property type="molecule type" value="Genomic_DNA"/>
</dbReference>
<organism evidence="3 4">
    <name type="scientific">Roseiflexus castenholzii (strain DSM 13941 / HLO8)</name>
    <dbReference type="NCBI Taxonomy" id="383372"/>
    <lineage>
        <taxon>Bacteria</taxon>
        <taxon>Bacillati</taxon>
        <taxon>Chloroflexota</taxon>
        <taxon>Chloroflexia</taxon>
        <taxon>Chloroflexales</taxon>
        <taxon>Roseiflexineae</taxon>
        <taxon>Roseiflexaceae</taxon>
        <taxon>Roseiflexus</taxon>
    </lineage>
</organism>
<dbReference type="PANTHER" id="PTHR14239">
    <property type="entry name" value="DUDULIN-RELATED"/>
    <property type="match status" value="1"/>
</dbReference>
<dbReference type="HOGENOM" id="CLU_076368_2_1_0"/>
<dbReference type="InterPro" id="IPR036291">
    <property type="entry name" value="NAD(P)-bd_dom_sf"/>
</dbReference>
<proteinExistence type="predicted"/>
<dbReference type="PANTHER" id="PTHR14239:SF10">
    <property type="entry name" value="REDUCTASE"/>
    <property type="match status" value="1"/>
</dbReference>
<dbReference type="KEGG" id="rca:Rcas_3613"/>
<protein>
    <submittedName>
        <fullName evidence="3">NADP oxidoreductase coenzyme F420-dependent</fullName>
    </submittedName>
</protein>
<evidence type="ECO:0000313" key="4">
    <source>
        <dbReference type="Proteomes" id="UP000000263"/>
    </source>
</evidence>
<keyword evidence="4" id="KW-1185">Reference proteome</keyword>
<evidence type="ECO:0000313" key="3">
    <source>
        <dbReference type="EMBL" id="ABU59662.1"/>
    </source>
</evidence>
<dbReference type="Gene3D" id="3.40.50.720">
    <property type="entry name" value="NAD(P)-binding Rossmann-like Domain"/>
    <property type="match status" value="1"/>
</dbReference>
<dbReference type="Pfam" id="PF03807">
    <property type="entry name" value="F420_oxidored"/>
    <property type="match status" value="1"/>
</dbReference>
<dbReference type="GO" id="GO:0016491">
    <property type="term" value="F:oxidoreductase activity"/>
    <property type="evidence" value="ECO:0007669"/>
    <property type="project" value="UniProtKB-KW"/>
</dbReference>
<name>A7NQ16_ROSCS</name>
<dbReference type="InterPro" id="IPR051267">
    <property type="entry name" value="STEAP_metalloreductase"/>
</dbReference>